<dbReference type="EMBL" id="CM001223">
    <property type="protein sequence ID" value="AES82789.1"/>
    <property type="molecule type" value="Genomic_DNA"/>
</dbReference>
<dbReference type="GO" id="GO:0030247">
    <property type="term" value="F:polysaccharide binding"/>
    <property type="evidence" value="ECO:0007669"/>
    <property type="project" value="InterPro"/>
</dbReference>
<keyword evidence="11" id="KW-0862">Zinc</keyword>
<dbReference type="HOGENOM" id="CLU_2041557_0_0_1"/>
<evidence type="ECO:0000313" key="18">
    <source>
        <dbReference type="Proteomes" id="UP000002051"/>
    </source>
</evidence>
<evidence type="ECO:0000256" key="13">
    <source>
        <dbReference type="ARBA" id="ARBA00023136"/>
    </source>
</evidence>
<keyword evidence="8" id="KW-0732">Signal</keyword>
<dbReference type="AlphaFoldDB" id="G7L439"/>
<dbReference type="PANTHER" id="PTHR46279">
    <property type="entry name" value="RING/U-BOX SUPERFAMILY PROTEIN"/>
    <property type="match status" value="1"/>
</dbReference>
<keyword evidence="5" id="KW-0808">Transferase</keyword>
<evidence type="ECO:0000256" key="7">
    <source>
        <dbReference type="ARBA" id="ARBA00022723"/>
    </source>
</evidence>
<reference evidence="16 18" key="1">
    <citation type="journal article" date="2011" name="Nature">
        <title>The Medicago genome provides insight into the evolution of rhizobial symbioses.</title>
        <authorList>
            <person name="Young N.D."/>
            <person name="Debelle F."/>
            <person name="Oldroyd G.E."/>
            <person name="Geurts R."/>
            <person name="Cannon S.B."/>
            <person name="Udvardi M.K."/>
            <person name="Benedito V.A."/>
            <person name="Mayer K.F."/>
            <person name="Gouzy J."/>
            <person name="Schoof H."/>
            <person name="Van de Peer Y."/>
            <person name="Proost S."/>
            <person name="Cook D.R."/>
            <person name="Meyers B.C."/>
            <person name="Spannagl M."/>
            <person name="Cheung F."/>
            <person name="De Mita S."/>
            <person name="Krishnakumar V."/>
            <person name="Gundlach H."/>
            <person name="Zhou S."/>
            <person name="Mudge J."/>
            <person name="Bharti A.K."/>
            <person name="Murray J.D."/>
            <person name="Naoumkina M.A."/>
            <person name="Rosen B."/>
            <person name="Silverstein K.A."/>
            <person name="Tang H."/>
            <person name="Rombauts S."/>
            <person name="Zhao P.X."/>
            <person name="Zhou P."/>
            <person name="Barbe V."/>
            <person name="Bardou P."/>
            <person name="Bechner M."/>
            <person name="Bellec A."/>
            <person name="Berger A."/>
            <person name="Berges H."/>
            <person name="Bidwell S."/>
            <person name="Bisseling T."/>
            <person name="Choisne N."/>
            <person name="Couloux A."/>
            <person name="Denny R."/>
            <person name="Deshpande S."/>
            <person name="Dai X."/>
            <person name="Doyle J.J."/>
            <person name="Dudez A.M."/>
            <person name="Farmer A.D."/>
            <person name="Fouteau S."/>
            <person name="Franken C."/>
            <person name="Gibelin C."/>
            <person name="Gish J."/>
            <person name="Goldstein S."/>
            <person name="Gonzalez A.J."/>
            <person name="Green P.J."/>
            <person name="Hallab A."/>
            <person name="Hartog M."/>
            <person name="Hua A."/>
            <person name="Humphray S.J."/>
            <person name="Jeong D.H."/>
            <person name="Jing Y."/>
            <person name="Jocker A."/>
            <person name="Kenton S.M."/>
            <person name="Kim D.J."/>
            <person name="Klee K."/>
            <person name="Lai H."/>
            <person name="Lang C."/>
            <person name="Lin S."/>
            <person name="Macmil S.L."/>
            <person name="Magdelenat G."/>
            <person name="Matthews L."/>
            <person name="McCorrison J."/>
            <person name="Monaghan E.L."/>
            <person name="Mun J.H."/>
            <person name="Najar F.Z."/>
            <person name="Nicholson C."/>
            <person name="Noirot C."/>
            <person name="O'Bleness M."/>
            <person name="Paule C.R."/>
            <person name="Poulain J."/>
            <person name="Prion F."/>
            <person name="Qin B."/>
            <person name="Qu C."/>
            <person name="Retzel E.F."/>
            <person name="Riddle C."/>
            <person name="Sallet E."/>
            <person name="Samain S."/>
            <person name="Samson N."/>
            <person name="Sanders I."/>
            <person name="Saurat O."/>
            <person name="Scarpelli C."/>
            <person name="Schiex T."/>
            <person name="Segurens B."/>
            <person name="Severin A.J."/>
            <person name="Sherrier D.J."/>
            <person name="Shi R."/>
            <person name="Sims S."/>
            <person name="Singer S.R."/>
            <person name="Sinharoy S."/>
            <person name="Sterck L."/>
            <person name="Viollet A."/>
            <person name="Wang B.B."/>
            <person name="Wang K."/>
            <person name="Wang M."/>
            <person name="Wang X."/>
            <person name="Warfsmann J."/>
            <person name="Weissenbach J."/>
            <person name="White D.D."/>
            <person name="White J.D."/>
            <person name="Wiley G.B."/>
            <person name="Wincker P."/>
            <person name="Xing Y."/>
            <person name="Yang L."/>
            <person name="Yao Z."/>
            <person name="Ying F."/>
            <person name="Zhai J."/>
            <person name="Zhou L."/>
            <person name="Zuber A."/>
            <person name="Denarie J."/>
            <person name="Dixon R.A."/>
            <person name="May G.D."/>
            <person name="Schwartz D.C."/>
            <person name="Rogers J."/>
            <person name="Quetier F."/>
            <person name="Town C.D."/>
            <person name="Roe B.A."/>
        </authorList>
    </citation>
    <scope>NUCLEOTIDE SEQUENCE [LARGE SCALE GENOMIC DNA]</scope>
    <source>
        <strain evidence="16">A17</strain>
        <strain evidence="17 18">cv. Jemalong A17</strain>
    </source>
</reference>
<keyword evidence="7" id="KW-0479">Metal-binding</keyword>
<comment type="subcellular location">
    <subcellularLocation>
        <location evidence="2">Membrane</location>
        <topology evidence="2">Single-pass membrane protein</topology>
    </subcellularLocation>
</comment>
<name>G7L439_MEDTR</name>
<feature type="domain" description="Wall-associated receptor kinase galacturonan-binding" evidence="15">
    <location>
        <begin position="12"/>
        <end position="52"/>
    </location>
</feature>
<dbReference type="Proteomes" id="UP000002051">
    <property type="component" value="Unassembled WGS sequence"/>
</dbReference>
<dbReference type="InterPro" id="IPR046948">
    <property type="entry name" value="ATL20-22-like"/>
</dbReference>
<evidence type="ECO:0000256" key="6">
    <source>
        <dbReference type="ARBA" id="ARBA00022692"/>
    </source>
</evidence>
<evidence type="ECO:0000313" key="17">
    <source>
        <dbReference type="EnsemblPlants" id="AES82789"/>
    </source>
</evidence>
<keyword evidence="12" id="KW-1133">Transmembrane helix</keyword>
<dbReference type="GO" id="GO:0061630">
    <property type="term" value="F:ubiquitin protein ligase activity"/>
    <property type="evidence" value="ECO:0007669"/>
    <property type="project" value="UniProtKB-EC"/>
</dbReference>
<comment type="similarity">
    <text evidence="14">Belongs to the RING-type zinc finger family. ATL subfamily.</text>
</comment>
<evidence type="ECO:0000256" key="12">
    <source>
        <dbReference type="ARBA" id="ARBA00022989"/>
    </source>
</evidence>
<evidence type="ECO:0000256" key="9">
    <source>
        <dbReference type="ARBA" id="ARBA00022771"/>
    </source>
</evidence>
<dbReference type="EC" id="2.3.2.27" evidence="4"/>
<evidence type="ECO:0000256" key="2">
    <source>
        <dbReference type="ARBA" id="ARBA00004167"/>
    </source>
</evidence>
<comment type="catalytic activity">
    <reaction evidence="1">
        <text>S-ubiquitinyl-[E2 ubiquitin-conjugating enzyme]-L-cysteine + [acceptor protein]-L-lysine = [E2 ubiquitin-conjugating enzyme]-L-cysteine + N(6)-ubiquitinyl-[acceptor protein]-L-lysine.</text>
        <dbReference type="EC" id="2.3.2.27"/>
    </reaction>
</comment>
<accession>G7L439</accession>
<keyword evidence="10" id="KW-0833">Ubl conjugation pathway</keyword>
<dbReference type="PANTHER" id="PTHR46279:SF2">
    <property type="entry name" value="RING-H2 FINGER PROTEIN ATL21A-RELATED"/>
    <property type="match status" value="1"/>
</dbReference>
<dbReference type="Pfam" id="PF13947">
    <property type="entry name" value="GUB_WAK_bind"/>
    <property type="match status" value="1"/>
</dbReference>
<evidence type="ECO:0000256" key="4">
    <source>
        <dbReference type="ARBA" id="ARBA00012483"/>
    </source>
</evidence>
<keyword evidence="6" id="KW-0812">Transmembrane</keyword>
<dbReference type="EnsemblPlants" id="AES82789">
    <property type="protein sequence ID" value="AES82789"/>
    <property type="gene ID" value="MTR_7g117340"/>
</dbReference>
<dbReference type="GO" id="GO:0016020">
    <property type="term" value="C:membrane"/>
    <property type="evidence" value="ECO:0007669"/>
    <property type="project" value="UniProtKB-SubCell"/>
</dbReference>
<evidence type="ECO:0000313" key="16">
    <source>
        <dbReference type="EMBL" id="AES82789.1"/>
    </source>
</evidence>
<proteinExistence type="inferred from homology"/>
<reference evidence="17" key="3">
    <citation type="submission" date="2015-04" db="UniProtKB">
        <authorList>
            <consortium name="EnsemblPlants"/>
        </authorList>
    </citation>
    <scope>IDENTIFICATION</scope>
    <source>
        <strain evidence="17">cv. Jemalong A17</strain>
    </source>
</reference>
<dbReference type="InterPro" id="IPR025287">
    <property type="entry name" value="WAK_GUB"/>
</dbReference>
<comment type="pathway">
    <text evidence="3">Protein modification; protein ubiquitination.</text>
</comment>
<organism evidence="16 18">
    <name type="scientific">Medicago truncatula</name>
    <name type="common">Barrel medic</name>
    <name type="synonym">Medicago tribuloides</name>
    <dbReference type="NCBI Taxonomy" id="3880"/>
    <lineage>
        <taxon>Eukaryota</taxon>
        <taxon>Viridiplantae</taxon>
        <taxon>Streptophyta</taxon>
        <taxon>Embryophyta</taxon>
        <taxon>Tracheophyta</taxon>
        <taxon>Spermatophyta</taxon>
        <taxon>Magnoliopsida</taxon>
        <taxon>eudicotyledons</taxon>
        <taxon>Gunneridae</taxon>
        <taxon>Pentapetalae</taxon>
        <taxon>rosids</taxon>
        <taxon>fabids</taxon>
        <taxon>Fabales</taxon>
        <taxon>Fabaceae</taxon>
        <taxon>Papilionoideae</taxon>
        <taxon>50 kb inversion clade</taxon>
        <taxon>NPAAA clade</taxon>
        <taxon>Hologalegina</taxon>
        <taxon>IRL clade</taxon>
        <taxon>Trifolieae</taxon>
        <taxon>Medicago</taxon>
    </lineage>
</organism>
<evidence type="ECO:0000256" key="11">
    <source>
        <dbReference type="ARBA" id="ARBA00022833"/>
    </source>
</evidence>
<reference evidence="16 18" key="2">
    <citation type="journal article" date="2014" name="BMC Genomics">
        <title>An improved genome release (version Mt4.0) for the model legume Medicago truncatula.</title>
        <authorList>
            <person name="Tang H."/>
            <person name="Krishnakumar V."/>
            <person name="Bidwell S."/>
            <person name="Rosen B."/>
            <person name="Chan A."/>
            <person name="Zhou S."/>
            <person name="Gentzbittel L."/>
            <person name="Childs K.L."/>
            <person name="Yandell M."/>
            <person name="Gundlach H."/>
            <person name="Mayer K.F."/>
            <person name="Schwartz D.C."/>
            <person name="Town C.D."/>
        </authorList>
    </citation>
    <scope>GENOME REANNOTATION</scope>
    <source>
        <strain evidence="17 18">cv. Jemalong A17</strain>
    </source>
</reference>
<keyword evidence="9" id="KW-0863">Zinc-finger</keyword>
<sequence length="121" mass="13805">MTAIFDMAFTKDKSYMGYPGFKLSCTDDSKTVLTLPYSGVFNVRKIDYLEQTPHTIAQLRSQDHNLLAIPSLSFTNSLPQSCYVIKKLSVPIANSYPEFFLDNLSEDLELTWSLPDCRYCE</sequence>
<evidence type="ECO:0000256" key="1">
    <source>
        <dbReference type="ARBA" id="ARBA00000900"/>
    </source>
</evidence>
<dbReference type="GO" id="GO:0008270">
    <property type="term" value="F:zinc ion binding"/>
    <property type="evidence" value="ECO:0007669"/>
    <property type="project" value="UniProtKB-KW"/>
</dbReference>
<evidence type="ECO:0000256" key="10">
    <source>
        <dbReference type="ARBA" id="ARBA00022786"/>
    </source>
</evidence>
<dbReference type="PaxDb" id="3880-AES82789"/>
<evidence type="ECO:0000259" key="15">
    <source>
        <dbReference type="Pfam" id="PF13947"/>
    </source>
</evidence>
<protein>
    <recommendedName>
        <fullName evidence="4">RING-type E3 ubiquitin transferase</fullName>
        <ecNumber evidence="4">2.3.2.27</ecNumber>
    </recommendedName>
</protein>
<gene>
    <name evidence="16" type="ordered locus">MTR_7g117340</name>
</gene>
<keyword evidence="13" id="KW-0472">Membrane</keyword>
<evidence type="ECO:0000256" key="5">
    <source>
        <dbReference type="ARBA" id="ARBA00022679"/>
    </source>
</evidence>
<evidence type="ECO:0000256" key="3">
    <source>
        <dbReference type="ARBA" id="ARBA00004906"/>
    </source>
</evidence>
<evidence type="ECO:0000256" key="8">
    <source>
        <dbReference type="ARBA" id="ARBA00022729"/>
    </source>
</evidence>
<evidence type="ECO:0000256" key="14">
    <source>
        <dbReference type="ARBA" id="ARBA00024209"/>
    </source>
</evidence>
<keyword evidence="18" id="KW-1185">Reference proteome</keyword>